<dbReference type="AlphaFoldDB" id="A0A4Y9XXH0"/>
<gene>
    <name evidence="2" type="ORF">EVJ58_g8618</name>
</gene>
<feature type="transmembrane region" description="Helical" evidence="1">
    <location>
        <begin position="165"/>
        <end position="185"/>
    </location>
</feature>
<keyword evidence="1" id="KW-0472">Membrane</keyword>
<protein>
    <submittedName>
        <fullName evidence="2">Uncharacterized protein</fullName>
    </submittedName>
</protein>
<dbReference type="Proteomes" id="UP000298390">
    <property type="component" value="Unassembled WGS sequence"/>
</dbReference>
<organism evidence="2 3">
    <name type="scientific">Rhodofomes roseus</name>
    <dbReference type="NCBI Taxonomy" id="34475"/>
    <lineage>
        <taxon>Eukaryota</taxon>
        <taxon>Fungi</taxon>
        <taxon>Dikarya</taxon>
        <taxon>Basidiomycota</taxon>
        <taxon>Agaricomycotina</taxon>
        <taxon>Agaricomycetes</taxon>
        <taxon>Polyporales</taxon>
        <taxon>Rhodofomes</taxon>
    </lineage>
</organism>
<keyword evidence="1" id="KW-0812">Transmembrane</keyword>
<accession>A0A4Y9XXH0</accession>
<dbReference type="EMBL" id="SEKV01000653">
    <property type="protein sequence ID" value="TFY54846.1"/>
    <property type="molecule type" value="Genomic_DNA"/>
</dbReference>
<keyword evidence="1" id="KW-1133">Transmembrane helix</keyword>
<proteinExistence type="predicted"/>
<reference evidence="2 3" key="1">
    <citation type="submission" date="2019-01" db="EMBL/GenBank/DDBJ databases">
        <title>Genome sequencing of the rare red list fungi Fomitopsis rosea.</title>
        <authorList>
            <person name="Buettner E."/>
            <person name="Kellner H."/>
        </authorList>
    </citation>
    <scope>NUCLEOTIDE SEQUENCE [LARGE SCALE GENOMIC DNA]</scope>
    <source>
        <strain evidence="2 3">DSM 105464</strain>
    </source>
</reference>
<evidence type="ECO:0000256" key="1">
    <source>
        <dbReference type="SAM" id="Phobius"/>
    </source>
</evidence>
<comment type="caution">
    <text evidence="2">The sequence shown here is derived from an EMBL/GenBank/DDBJ whole genome shotgun (WGS) entry which is preliminary data.</text>
</comment>
<sequence>MLIFPLLWEGASALASVLLLVLGSHLSLNFGFSFHPPCFNMGLGAAPFQRTIEWKLCPSVLSGSPPLTKANRFHGMPYIPIPVMGPHLVLPLGLSLPNFNDQDDEVDAVPSIEFDLDSEGLVRAPVALPTFEPVEHVPITWIYRVRSAGIRWLRHDPGPSKFHNLVFLTGLAVIPIYPGCILHLVKVLRECRAARYAHRSPLYPLFNQLMGPDYGAEYWAENRDLAAPRRPDFPGRLTLWGRLVALTARRTAPD</sequence>
<name>A0A4Y9XXH0_9APHY</name>
<evidence type="ECO:0000313" key="2">
    <source>
        <dbReference type="EMBL" id="TFY54846.1"/>
    </source>
</evidence>
<evidence type="ECO:0000313" key="3">
    <source>
        <dbReference type="Proteomes" id="UP000298390"/>
    </source>
</evidence>